<organism evidence="1">
    <name type="scientific">metagenome</name>
    <dbReference type="NCBI Taxonomy" id="256318"/>
    <lineage>
        <taxon>unclassified sequences</taxon>
        <taxon>metagenomes</taxon>
    </lineage>
</organism>
<proteinExistence type="predicted"/>
<dbReference type="AlphaFoldDB" id="A0A380TA85"/>
<evidence type="ECO:0000313" key="1">
    <source>
        <dbReference type="EMBL" id="SUS04688.1"/>
    </source>
</evidence>
<dbReference type="EMBL" id="UIDG01000046">
    <property type="protein sequence ID" value="SUS04688.1"/>
    <property type="molecule type" value="Genomic_DNA"/>
</dbReference>
<sequence length="50" mass="5483">MVRLAPITGRPSSESFADAIETINRFWDGFAAMTPAEVIRNNIVKMALSS</sequence>
<name>A0A380TA85_9ZZZZ</name>
<gene>
    <name evidence="1" type="ORF">DF3PB_140020</name>
</gene>
<accession>A0A380TA85</accession>
<protein>
    <submittedName>
        <fullName evidence="1">Uncharacterized protein</fullName>
    </submittedName>
</protein>
<reference evidence="1" key="1">
    <citation type="submission" date="2018-07" db="EMBL/GenBank/DDBJ databases">
        <authorList>
            <person name="Quirk P.G."/>
            <person name="Krulwich T.A."/>
        </authorList>
    </citation>
    <scope>NUCLEOTIDE SEQUENCE</scope>
</reference>